<protein>
    <submittedName>
        <fullName evidence="1">Uncharacterized protein</fullName>
    </submittedName>
</protein>
<evidence type="ECO:0000313" key="2">
    <source>
        <dbReference type="Proteomes" id="UP001519310"/>
    </source>
</evidence>
<dbReference type="Proteomes" id="UP001519310">
    <property type="component" value="Unassembled WGS sequence"/>
</dbReference>
<organism evidence="1 2">
    <name type="scientific">Streptomyces avidinii</name>
    <dbReference type="NCBI Taxonomy" id="1895"/>
    <lineage>
        <taxon>Bacteria</taxon>
        <taxon>Bacillati</taxon>
        <taxon>Actinomycetota</taxon>
        <taxon>Actinomycetes</taxon>
        <taxon>Kitasatosporales</taxon>
        <taxon>Streptomycetaceae</taxon>
        <taxon>Streptomyces</taxon>
    </lineage>
</organism>
<dbReference type="EMBL" id="JAGGLQ010000002">
    <property type="protein sequence ID" value="MBP2035481.1"/>
    <property type="molecule type" value="Genomic_DNA"/>
</dbReference>
<sequence length="138" mass="15067">MNQEPSWACKAIGFRGTPAGDIPLLVFTREGRDDRSVHEQLTKMGLAPFTGVVEDLLRPVPSWSADVENSVVVVIYRGAEFYRSPPGLVPDSWTTMAHATGRVVLVWLPGPHRPDEQQVLLLLRQGAGLWGTAALLGP</sequence>
<reference evidence="1 2" key="1">
    <citation type="submission" date="2021-03" db="EMBL/GenBank/DDBJ databases">
        <title>Genomic Encyclopedia of Type Strains, Phase IV (KMG-IV): sequencing the most valuable type-strain genomes for metagenomic binning, comparative biology and taxonomic classification.</title>
        <authorList>
            <person name="Goeker M."/>
        </authorList>
    </citation>
    <scope>NUCLEOTIDE SEQUENCE [LARGE SCALE GENOMIC DNA]</scope>
    <source>
        <strain evidence="1 2">DSM 40526</strain>
    </source>
</reference>
<dbReference type="RefSeq" id="WP_189968568.1">
    <property type="nucleotide sequence ID" value="NZ_BMVL01000005.1"/>
</dbReference>
<gene>
    <name evidence="1" type="ORF">J2Z77_001268</name>
</gene>
<evidence type="ECO:0000313" key="1">
    <source>
        <dbReference type="EMBL" id="MBP2035481.1"/>
    </source>
</evidence>
<comment type="caution">
    <text evidence="1">The sequence shown here is derived from an EMBL/GenBank/DDBJ whole genome shotgun (WGS) entry which is preliminary data.</text>
</comment>
<proteinExistence type="predicted"/>
<keyword evidence="2" id="KW-1185">Reference proteome</keyword>
<name>A0ABS4L1J2_STRAV</name>
<accession>A0ABS4L1J2</accession>